<protein>
    <submittedName>
        <fullName evidence="1">Uncharacterized protein</fullName>
    </submittedName>
</protein>
<dbReference type="Proteomes" id="UP000003330">
    <property type="component" value="Unassembled WGS sequence"/>
</dbReference>
<gene>
    <name evidence="1" type="ORF">STRIC_0033</name>
</gene>
<keyword evidence="2" id="KW-1185">Reference proteome</keyword>
<evidence type="ECO:0000313" key="1">
    <source>
        <dbReference type="EMBL" id="EHI70590.1"/>
    </source>
</evidence>
<name>G5K0B3_9STRE</name>
<evidence type="ECO:0000313" key="2">
    <source>
        <dbReference type="Proteomes" id="UP000003330"/>
    </source>
</evidence>
<sequence>MEQLVGSFLNSKRMRLQFLVVIFDISDYNKMQGPVLSIEKSN</sequence>
<organism evidence="1 2">
    <name type="scientific">Streptococcus ictaluri 707-05</name>
    <dbReference type="NCBI Taxonomy" id="764299"/>
    <lineage>
        <taxon>Bacteria</taxon>
        <taxon>Bacillati</taxon>
        <taxon>Bacillota</taxon>
        <taxon>Bacilli</taxon>
        <taxon>Lactobacillales</taxon>
        <taxon>Streptococcaceae</taxon>
        <taxon>Streptococcus</taxon>
    </lineage>
</organism>
<proteinExistence type="predicted"/>
<dbReference type="STRING" id="764299.STRIC_0033"/>
<accession>G5K0B3</accession>
<reference evidence="1 2" key="1">
    <citation type="journal article" date="2014" name="Int. J. Syst. Evol. Microbiol.">
        <title>Phylogenomics and the dynamic genome evolution of the genus Streptococcus.</title>
        <authorList>
            <consortium name="The Broad Institute Genome Sequencing Platform"/>
            <person name="Richards V.P."/>
            <person name="Palmer S.R."/>
            <person name="Pavinski Bitar P.D."/>
            <person name="Qin X."/>
            <person name="Weinstock G.M."/>
            <person name="Highlander S.K."/>
            <person name="Town C.D."/>
            <person name="Burne R.A."/>
            <person name="Stanhope M.J."/>
        </authorList>
    </citation>
    <scope>NUCLEOTIDE SEQUENCE [LARGE SCALE GENOMIC DNA]</scope>
    <source>
        <strain evidence="1 2">707-05</strain>
    </source>
</reference>
<comment type="caution">
    <text evidence="1">The sequence shown here is derived from an EMBL/GenBank/DDBJ whole genome shotgun (WGS) entry which is preliminary data.</text>
</comment>
<dbReference type="EMBL" id="AEUX02000002">
    <property type="protein sequence ID" value="EHI70590.1"/>
    <property type="molecule type" value="Genomic_DNA"/>
</dbReference>
<dbReference type="AlphaFoldDB" id="G5K0B3"/>